<gene>
    <name evidence="3" type="primary">arnC_1</name>
    <name evidence="3" type="ORF">OPKNFCMD_2759</name>
</gene>
<dbReference type="InterPro" id="IPR029044">
    <property type="entry name" value="Nucleotide-diphossugar_trans"/>
</dbReference>
<evidence type="ECO:0000313" key="3">
    <source>
        <dbReference type="EMBL" id="GJD50023.1"/>
    </source>
</evidence>
<dbReference type="GO" id="GO:0016740">
    <property type="term" value="F:transferase activity"/>
    <property type="evidence" value="ECO:0007669"/>
    <property type="project" value="UniProtKB-KW"/>
</dbReference>
<reference evidence="3" key="2">
    <citation type="submission" date="2021-08" db="EMBL/GenBank/DDBJ databases">
        <authorList>
            <person name="Tani A."/>
            <person name="Ola A."/>
            <person name="Ogura Y."/>
            <person name="Katsura K."/>
            <person name="Hayashi T."/>
        </authorList>
    </citation>
    <scope>NUCLEOTIDE SEQUENCE</scope>
    <source>
        <strain evidence="3">KCTC 52305</strain>
    </source>
</reference>
<evidence type="ECO:0000259" key="2">
    <source>
        <dbReference type="Pfam" id="PF00535"/>
    </source>
</evidence>
<feature type="domain" description="Glycosyltransferase 2-like" evidence="2">
    <location>
        <begin position="15"/>
        <end position="137"/>
    </location>
</feature>
<dbReference type="CDD" id="cd00761">
    <property type="entry name" value="Glyco_tranf_GTA_type"/>
    <property type="match status" value="1"/>
</dbReference>
<organism evidence="3 4">
    <name type="scientific">Methylobacterium crusticola</name>
    <dbReference type="NCBI Taxonomy" id="1697972"/>
    <lineage>
        <taxon>Bacteria</taxon>
        <taxon>Pseudomonadati</taxon>
        <taxon>Pseudomonadota</taxon>
        <taxon>Alphaproteobacteria</taxon>
        <taxon>Hyphomicrobiales</taxon>
        <taxon>Methylobacteriaceae</taxon>
        <taxon>Methylobacterium</taxon>
    </lineage>
</organism>
<dbReference type="PANTHER" id="PTHR22916:SF3">
    <property type="entry name" value="UDP-GLCNAC:BETAGAL BETA-1,3-N-ACETYLGLUCOSAMINYLTRANSFERASE-LIKE PROTEIN 1"/>
    <property type="match status" value="1"/>
</dbReference>
<dbReference type="RefSeq" id="WP_128562186.1">
    <property type="nucleotide sequence ID" value="NZ_BPQH01000008.1"/>
</dbReference>
<dbReference type="Gene3D" id="3.90.550.10">
    <property type="entry name" value="Spore Coat Polysaccharide Biosynthesis Protein SpsA, Chain A"/>
    <property type="match status" value="1"/>
</dbReference>
<dbReference type="Proteomes" id="UP001055167">
    <property type="component" value="Unassembled WGS sequence"/>
</dbReference>
<protein>
    <submittedName>
        <fullName evidence="3">Undecaprenyl-phosphate 4-deoxy-4-formamido-L-arabinose transferase</fullName>
    </submittedName>
</protein>
<dbReference type="InterPro" id="IPR001173">
    <property type="entry name" value="Glyco_trans_2-like"/>
</dbReference>
<feature type="region of interest" description="Disordered" evidence="1">
    <location>
        <begin position="364"/>
        <end position="390"/>
    </location>
</feature>
<comment type="caution">
    <text evidence="3">The sequence shown here is derived from an EMBL/GenBank/DDBJ whole genome shotgun (WGS) entry which is preliminary data.</text>
</comment>
<dbReference type="EMBL" id="BPQH01000008">
    <property type="protein sequence ID" value="GJD50023.1"/>
    <property type="molecule type" value="Genomic_DNA"/>
</dbReference>
<dbReference type="SUPFAM" id="SSF53448">
    <property type="entry name" value="Nucleotide-diphospho-sugar transferases"/>
    <property type="match status" value="1"/>
</dbReference>
<proteinExistence type="predicted"/>
<feature type="compositionally biased region" description="Basic and acidic residues" evidence="1">
    <location>
        <begin position="364"/>
        <end position="378"/>
    </location>
</feature>
<dbReference type="PANTHER" id="PTHR22916">
    <property type="entry name" value="GLYCOSYLTRANSFERASE"/>
    <property type="match status" value="1"/>
</dbReference>
<name>A0ABQ4QXE0_9HYPH</name>
<reference evidence="3" key="1">
    <citation type="journal article" date="2021" name="Front. Microbiol.">
        <title>Comprehensive Comparative Genomics and Phenotyping of Methylobacterium Species.</title>
        <authorList>
            <person name="Alessa O."/>
            <person name="Ogura Y."/>
            <person name="Fujitani Y."/>
            <person name="Takami H."/>
            <person name="Hayashi T."/>
            <person name="Sahin N."/>
            <person name="Tani A."/>
        </authorList>
    </citation>
    <scope>NUCLEOTIDE SEQUENCE</scope>
    <source>
        <strain evidence="3">KCTC 52305</strain>
    </source>
</reference>
<evidence type="ECO:0000256" key="1">
    <source>
        <dbReference type="SAM" id="MobiDB-lite"/>
    </source>
</evidence>
<sequence length="390" mass="43117">MSYSNLPSGLFPFVSIVVPAYNAERFIARTLDSALAQDYASTEIIVVDDGSTDRTAEIVESYRAADARIRLISTENQGVAAARNTGIAASRGSLVAFLDADDLWARNKLRLQVGALQDNPAAAAAYVWSIAIDEDDGVIAPLPNWQFDGFSLCRHLLTWPVGNGSALLVRKEAALAVRGYDSEYRRVKCGGAEDLDFELRLAELFQMVCVPQVLVGYRNYPGNMSSDRERMARAGIMVIERALGRNPNIPARYANWIRAKVFRYAAESLRDERALRSAYHYLVMVWLDGRLGLELAAGFGRKIIGRLKRLTAGREARLTVARARDGIVPVPFSAWIDANRERATRLEPDRRVAMLETCDRRLGGRRDPLAHASREPGREVSASRGGHAAP</sequence>
<keyword evidence="3" id="KW-0808">Transferase</keyword>
<keyword evidence="4" id="KW-1185">Reference proteome</keyword>
<accession>A0ABQ4QXE0</accession>
<dbReference type="Pfam" id="PF00535">
    <property type="entry name" value="Glycos_transf_2"/>
    <property type="match status" value="1"/>
</dbReference>
<evidence type="ECO:0000313" key="4">
    <source>
        <dbReference type="Proteomes" id="UP001055167"/>
    </source>
</evidence>